<comment type="caution">
    <text evidence="5">The sequence shown here is derived from an EMBL/GenBank/DDBJ whole genome shotgun (WGS) entry which is preliminary data.</text>
</comment>
<evidence type="ECO:0000256" key="1">
    <source>
        <dbReference type="ARBA" id="ARBA00022884"/>
    </source>
</evidence>
<dbReference type="Gene3D" id="3.30.420.10">
    <property type="entry name" value="Ribonuclease H-like superfamily/Ribonuclease H"/>
    <property type="match status" value="1"/>
</dbReference>
<keyword evidence="1" id="KW-0694">RNA-binding</keyword>
<dbReference type="InterPro" id="IPR036397">
    <property type="entry name" value="RNaseH_sf"/>
</dbReference>
<dbReference type="InterPro" id="IPR012337">
    <property type="entry name" value="RNaseH-like_sf"/>
</dbReference>
<evidence type="ECO:0000256" key="2">
    <source>
        <dbReference type="ARBA" id="ARBA00023002"/>
    </source>
</evidence>
<evidence type="ECO:0000313" key="6">
    <source>
        <dbReference type="Proteomes" id="UP000322245"/>
    </source>
</evidence>
<evidence type="ECO:0000259" key="4">
    <source>
        <dbReference type="PROSITE" id="PS50994"/>
    </source>
</evidence>
<dbReference type="FunFam" id="3.20.20.100:FF:000004">
    <property type="entry name" value="Oxidoreductase, aldo/keto reductase"/>
    <property type="match status" value="1"/>
</dbReference>
<feature type="compositionally biased region" description="Polar residues" evidence="3">
    <location>
        <begin position="488"/>
        <end position="505"/>
    </location>
</feature>
<sequence>MPEGTVACQRAYHFPHGSIEPLRHSVELGSIYWGKLLDDSSLLEVLDDVGVDKLQTMVRLHDFHLYANLTLEPSDEVVDVREEIGLDHVPGSHANLLSHTRIDEDGFIVDFRKLTLHYGDELVEKRIFLTLAAVHDLDIHQCDVEGAYLNGKLDHEIFMRLPDGVKTVTPSANALKQHLHRTFQLDFVIAQMSSHDLDSPGHIDATMGALAWLNKYSTEELSIRYYFSRMETVLRGKAAEEEIVLLSKGSRSKGENESRKDHNMAKAATLTGFAKVYLEKPEKAYHPLRALHESLGHQSPSKMLEAVKMGLIEGMDEAKFRKDPFRMEQCAVCMDQKAIRASRNGTSERGDKDGEVIHLDLKGPVEASKAGNCYYLGIVADYSKVRLAIPIRNKSNLLPHIDNFIIRLERQVGVKVKVVRSDHGSEFVNADIIQYLKRRGIIEQLSPVYTPQLNGVADSTGGITRTPIGGVNGVAEARTGRMSLAGSKPTSKSLANSSTATTTGQSKEVGIVCSLGMTAREAAPGSSRTHPDSRVESEGPVAFPDSPFSFLFAAIARGGSGGANPAFAKHSPQAAFGGDGRAHGREDGSVSPVPAEMRLGKSGLKVSKIILGCMSYGDPEWSDWVLGEKESIEQIKYAYEQGINTFDTANMYSCGASEEILGKAVKEIGCPREAVVILTKLYMPITRGSHKRPPDFDVLDKKGYVNQYGLSRKHIFDSVQASLERLDTGYIDVLQCHRFDYNTPIEETMQALHDVVQKGWVRYIGMSSCWAYQFHAMQNYAINNHLTPFISMQNFHNACYREEEREMMPTLQMFGVGCIPWSPLARGFLTRPWQNTEEKKSTRAGSDALFKAAGFSAPEEGKKRVNEAIAAIASARSVSMAQIAMAWSISRPFVTAPIVGTTSLDKLKDLLAGIKIELTEEEKKSIDDAYVPQAVAGHV</sequence>
<dbReference type="PANTHER" id="PTHR43364">
    <property type="entry name" value="NADH-SPECIFIC METHYLGLYOXAL REDUCTASE-RELATED"/>
    <property type="match status" value="1"/>
</dbReference>
<dbReference type="GO" id="GO:0005634">
    <property type="term" value="C:nucleus"/>
    <property type="evidence" value="ECO:0007669"/>
    <property type="project" value="UniProtKB-ARBA"/>
</dbReference>
<dbReference type="Gene3D" id="3.20.20.100">
    <property type="entry name" value="NADP-dependent oxidoreductase domain"/>
    <property type="match status" value="1"/>
</dbReference>
<dbReference type="InterPro" id="IPR023210">
    <property type="entry name" value="NADP_OxRdtase_dom"/>
</dbReference>
<dbReference type="PROSITE" id="PS50994">
    <property type="entry name" value="INTEGRASE"/>
    <property type="match status" value="1"/>
</dbReference>
<reference evidence="5 6" key="1">
    <citation type="submission" date="2017-05" db="EMBL/GenBank/DDBJ databases">
        <title>The Genome Sequence of Tsuchiyaea wingfieldii DSM 27421.</title>
        <authorList>
            <person name="Cuomo C."/>
            <person name="Passer A."/>
            <person name="Billmyre B."/>
            <person name="Heitman J."/>
        </authorList>
    </citation>
    <scope>NUCLEOTIDE SEQUENCE [LARGE SCALE GENOMIC DNA]</scope>
    <source>
        <strain evidence="5 6">DSM 27421</strain>
    </source>
</reference>
<name>A0A5D3B1E9_9TREE</name>
<gene>
    <name evidence="5" type="ORF">B9479_002919</name>
</gene>
<keyword evidence="6" id="KW-1185">Reference proteome</keyword>
<protein>
    <recommendedName>
        <fullName evidence="4">Integrase catalytic domain-containing protein</fullName>
    </recommendedName>
</protein>
<dbReference type="Pfam" id="PF00248">
    <property type="entry name" value="Aldo_ket_red"/>
    <property type="match status" value="1"/>
</dbReference>
<dbReference type="InterPro" id="IPR050523">
    <property type="entry name" value="AKR_Detox_Biosynth"/>
</dbReference>
<dbReference type="Proteomes" id="UP000322245">
    <property type="component" value="Unassembled WGS sequence"/>
</dbReference>
<evidence type="ECO:0000256" key="3">
    <source>
        <dbReference type="SAM" id="MobiDB-lite"/>
    </source>
</evidence>
<dbReference type="CDD" id="cd19079">
    <property type="entry name" value="AKR_EcYajO-like"/>
    <property type="match status" value="1"/>
</dbReference>
<proteinExistence type="predicted"/>
<dbReference type="SUPFAM" id="SSF51430">
    <property type="entry name" value="NAD(P)-linked oxidoreductase"/>
    <property type="match status" value="1"/>
</dbReference>
<feature type="region of interest" description="Disordered" evidence="3">
    <location>
        <begin position="483"/>
        <end position="505"/>
    </location>
</feature>
<dbReference type="GO" id="GO:0005829">
    <property type="term" value="C:cytosol"/>
    <property type="evidence" value="ECO:0007669"/>
    <property type="project" value="UniProtKB-ARBA"/>
</dbReference>
<dbReference type="EMBL" id="NIDF01000025">
    <property type="protein sequence ID" value="TYJ56371.1"/>
    <property type="molecule type" value="Genomic_DNA"/>
</dbReference>
<dbReference type="GO" id="GO:0016491">
    <property type="term" value="F:oxidoreductase activity"/>
    <property type="evidence" value="ECO:0007669"/>
    <property type="project" value="UniProtKB-KW"/>
</dbReference>
<organism evidence="5 6">
    <name type="scientific">Cryptococcus floricola</name>
    <dbReference type="NCBI Taxonomy" id="2591691"/>
    <lineage>
        <taxon>Eukaryota</taxon>
        <taxon>Fungi</taxon>
        <taxon>Dikarya</taxon>
        <taxon>Basidiomycota</taxon>
        <taxon>Agaricomycotina</taxon>
        <taxon>Tremellomycetes</taxon>
        <taxon>Tremellales</taxon>
        <taxon>Cryptococcaceae</taxon>
        <taxon>Cryptococcus</taxon>
    </lineage>
</organism>
<keyword evidence="2" id="KW-0560">Oxidoreductase</keyword>
<dbReference type="GO" id="GO:0003723">
    <property type="term" value="F:RNA binding"/>
    <property type="evidence" value="ECO:0007669"/>
    <property type="project" value="UniProtKB-KW"/>
</dbReference>
<accession>A0A5D3B1E9</accession>
<dbReference type="InterPro" id="IPR036812">
    <property type="entry name" value="NAD(P)_OxRdtase_dom_sf"/>
</dbReference>
<dbReference type="SUPFAM" id="SSF53098">
    <property type="entry name" value="Ribonuclease H-like"/>
    <property type="match status" value="1"/>
</dbReference>
<evidence type="ECO:0000313" key="5">
    <source>
        <dbReference type="EMBL" id="TYJ56371.1"/>
    </source>
</evidence>
<feature type="domain" description="Integrase catalytic" evidence="4">
    <location>
        <begin position="349"/>
        <end position="468"/>
    </location>
</feature>
<dbReference type="GO" id="GO:0015074">
    <property type="term" value="P:DNA integration"/>
    <property type="evidence" value="ECO:0007669"/>
    <property type="project" value="InterPro"/>
</dbReference>
<dbReference type="AlphaFoldDB" id="A0A5D3B1E9"/>
<dbReference type="InterPro" id="IPR001584">
    <property type="entry name" value="Integrase_cat-core"/>
</dbReference>
<dbReference type="PANTHER" id="PTHR43364:SF4">
    <property type="entry name" value="NAD(P)-LINKED OXIDOREDUCTASE SUPERFAMILY PROTEIN"/>
    <property type="match status" value="1"/>
</dbReference>